<accession>A0ABW3T3I3</accession>
<feature type="domain" description="TonB-dependent receptor-like beta-barrel" evidence="11">
    <location>
        <begin position="240"/>
        <end position="714"/>
    </location>
</feature>
<keyword evidence="6 8" id="KW-0472">Membrane</keyword>
<name>A0ABW3T3I3_9CAUL</name>
<comment type="subcellular location">
    <subcellularLocation>
        <location evidence="1 8">Cell outer membrane</location>
        <topology evidence="1 8">Multi-pass membrane protein</topology>
    </subcellularLocation>
</comment>
<dbReference type="InterPro" id="IPR012910">
    <property type="entry name" value="Plug_dom"/>
</dbReference>
<evidence type="ECO:0000313" key="13">
    <source>
        <dbReference type="EMBL" id="MFD1190542.1"/>
    </source>
</evidence>
<protein>
    <submittedName>
        <fullName evidence="13">TonB-dependent receptor</fullName>
    </submittedName>
</protein>
<dbReference type="PANTHER" id="PTHR32552">
    <property type="entry name" value="FERRICHROME IRON RECEPTOR-RELATED"/>
    <property type="match status" value="1"/>
</dbReference>
<evidence type="ECO:0000256" key="8">
    <source>
        <dbReference type="PROSITE-ProRule" id="PRU01360"/>
    </source>
</evidence>
<evidence type="ECO:0000256" key="7">
    <source>
        <dbReference type="ARBA" id="ARBA00023237"/>
    </source>
</evidence>
<gene>
    <name evidence="13" type="ORF">ACFQ27_08125</name>
</gene>
<evidence type="ECO:0000259" key="12">
    <source>
        <dbReference type="Pfam" id="PF07715"/>
    </source>
</evidence>
<keyword evidence="3 8" id="KW-1134">Transmembrane beta strand</keyword>
<evidence type="ECO:0000256" key="9">
    <source>
        <dbReference type="RuleBase" id="RU003357"/>
    </source>
</evidence>
<dbReference type="CDD" id="cd01347">
    <property type="entry name" value="ligand_gated_channel"/>
    <property type="match status" value="1"/>
</dbReference>
<keyword evidence="7 8" id="KW-0998">Cell outer membrane</keyword>
<dbReference type="RefSeq" id="WP_377353218.1">
    <property type="nucleotide sequence ID" value="NZ_JBHTLQ010000014.1"/>
</dbReference>
<sequence length="747" mass="79767">MLGLAVSMLAPAEAAAQEAAGELATVKVEDTAIDPNPNAQLGVPYKAKTSGDQRRTRPIAETPTTLQVVTKSAIDDAGYSSLSEILDAQPGITLGTGENGNAFGDRYIIRGQEARSDVFVDGLRDPGMTIRESFAVEQVEITKGPSATFAGRGAAGGAVNAITKQANTAFNFGKADLAVGTDDHVRATLDVNHAFGETFAVRGNLLYAREDVPERSPANRERTGLALSGLYAPTDKLSVTVDYYGLRAEDLPDLGSWLYNKQPNKHAPAYAQAQDFLKSDVDTFTARVDYSFSDAVRLKNLLRYGKSDNSYLTTGARGILTSANAPGGAYLSATLSTHQGWQEVEYLANQTDLFIDTELFGLKHQLVAGLEYTDHKVLNGVFATTNTGAFNCASGTSTTLNAYCIYDRTGAIAPNLSTLMGRQAVRGTWDTDWGVKTLSAYLMDTVDLTDELTVFGGVRVDSFDFDLGTQNTTTLARANYAYSYTLWNGHLGVTYGLAPGLMIYASAASGADINGGESDVGTSSGYGGTVIYNGKVAGAKPEKSLNLELGAKWNVLDERLLLTAAAFQSTKKEVMEGADYSSVGTFNTGKNRVRGVELGVSGQITDALSVVGGVTWMEAEVLASATPANVGKTLSNFADVSASLQAKYEIREGFYVGGVIKHEGKRYGGQPDTAAAYSTTDGTYSQPVPAYTTLDLFATYRINKDLQAKVNLGNVTDENYYLAVYRSGAFLYKGDGRNARLTLTYEF</sequence>
<dbReference type="PROSITE" id="PS52016">
    <property type="entry name" value="TONB_DEPENDENT_REC_3"/>
    <property type="match status" value="1"/>
</dbReference>
<keyword evidence="4 8" id="KW-0812">Transmembrane</keyword>
<proteinExistence type="inferred from homology"/>
<dbReference type="InterPro" id="IPR036942">
    <property type="entry name" value="Beta-barrel_TonB_sf"/>
</dbReference>
<feature type="region of interest" description="Disordered" evidence="10">
    <location>
        <begin position="35"/>
        <end position="56"/>
    </location>
</feature>
<dbReference type="PANTHER" id="PTHR32552:SF83">
    <property type="entry name" value="BLR3904 PROTEIN"/>
    <property type="match status" value="1"/>
</dbReference>
<dbReference type="Gene3D" id="2.40.170.20">
    <property type="entry name" value="TonB-dependent receptor, beta-barrel domain"/>
    <property type="match status" value="1"/>
</dbReference>
<dbReference type="Pfam" id="PF07715">
    <property type="entry name" value="Plug"/>
    <property type="match status" value="1"/>
</dbReference>
<dbReference type="Pfam" id="PF00593">
    <property type="entry name" value="TonB_dep_Rec_b-barrel"/>
    <property type="match status" value="1"/>
</dbReference>
<dbReference type="InterPro" id="IPR037066">
    <property type="entry name" value="Plug_dom_sf"/>
</dbReference>
<evidence type="ECO:0000256" key="6">
    <source>
        <dbReference type="ARBA" id="ARBA00023136"/>
    </source>
</evidence>
<evidence type="ECO:0000256" key="5">
    <source>
        <dbReference type="ARBA" id="ARBA00023077"/>
    </source>
</evidence>
<keyword evidence="14" id="KW-1185">Reference proteome</keyword>
<evidence type="ECO:0000313" key="14">
    <source>
        <dbReference type="Proteomes" id="UP001597216"/>
    </source>
</evidence>
<dbReference type="InterPro" id="IPR039426">
    <property type="entry name" value="TonB-dep_rcpt-like"/>
</dbReference>
<comment type="caution">
    <text evidence="13">The sequence shown here is derived from an EMBL/GenBank/DDBJ whole genome shotgun (WGS) entry which is preliminary data.</text>
</comment>
<evidence type="ECO:0000259" key="11">
    <source>
        <dbReference type="Pfam" id="PF00593"/>
    </source>
</evidence>
<reference evidence="14" key="1">
    <citation type="journal article" date="2019" name="Int. J. Syst. Evol. Microbiol.">
        <title>The Global Catalogue of Microorganisms (GCM) 10K type strain sequencing project: providing services to taxonomists for standard genome sequencing and annotation.</title>
        <authorList>
            <consortium name="The Broad Institute Genomics Platform"/>
            <consortium name="The Broad Institute Genome Sequencing Center for Infectious Disease"/>
            <person name="Wu L."/>
            <person name="Ma J."/>
        </authorList>
    </citation>
    <scope>NUCLEOTIDE SEQUENCE [LARGE SCALE GENOMIC DNA]</scope>
    <source>
        <strain evidence="14">CCUG 55074</strain>
    </source>
</reference>
<keyword evidence="13" id="KW-0675">Receptor</keyword>
<evidence type="ECO:0000256" key="1">
    <source>
        <dbReference type="ARBA" id="ARBA00004571"/>
    </source>
</evidence>
<evidence type="ECO:0000256" key="4">
    <source>
        <dbReference type="ARBA" id="ARBA00022692"/>
    </source>
</evidence>
<keyword evidence="2 8" id="KW-0813">Transport</keyword>
<evidence type="ECO:0000256" key="3">
    <source>
        <dbReference type="ARBA" id="ARBA00022452"/>
    </source>
</evidence>
<dbReference type="EMBL" id="JBHTLQ010000014">
    <property type="protein sequence ID" value="MFD1190542.1"/>
    <property type="molecule type" value="Genomic_DNA"/>
</dbReference>
<dbReference type="Gene3D" id="2.170.130.10">
    <property type="entry name" value="TonB-dependent receptor, plug domain"/>
    <property type="match status" value="1"/>
</dbReference>
<feature type="domain" description="TonB-dependent receptor plug" evidence="12">
    <location>
        <begin position="59"/>
        <end position="158"/>
    </location>
</feature>
<comment type="similarity">
    <text evidence="8 9">Belongs to the TonB-dependent receptor family.</text>
</comment>
<evidence type="ECO:0000256" key="10">
    <source>
        <dbReference type="SAM" id="MobiDB-lite"/>
    </source>
</evidence>
<evidence type="ECO:0000256" key="2">
    <source>
        <dbReference type="ARBA" id="ARBA00022448"/>
    </source>
</evidence>
<organism evidence="13 14">
    <name type="scientific">Phenylobacterium conjunctum</name>
    <dbReference type="NCBI Taxonomy" id="1298959"/>
    <lineage>
        <taxon>Bacteria</taxon>
        <taxon>Pseudomonadati</taxon>
        <taxon>Pseudomonadota</taxon>
        <taxon>Alphaproteobacteria</taxon>
        <taxon>Caulobacterales</taxon>
        <taxon>Caulobacteraceae</taxon>
        <taxon>Phenylobacterium</taxon>
    </lineage>
</organism>
<keyword evidence="5 9" id="KW-0798">TonB box</keyword>
<dbReference type="SUPFAM" id="SSF56935">
    <property type="entry name" value="Porins"/>
    <property type="match status" value="1"/>
</dbReference>
<dbReference type="Proteomes" id="UP001597216">
    <property type="component" value="Unassembled WGS sequence"/>
</dbReference>
<dbReference type="InterPro" id="IPR000531">
    <property type="entry name" value="Beta-barrel_TonB"/>
</dbReference>